<proteinExistence type="predicted"/>
<reference evidence="3 4" key="1">
    <citation type="submission" date="2020-09" db="EMBL/GenBank/DDBJ databases">
        <title>Actinomycete isolated from the Camponotus japonicus Mayr.</title>
        <authorList>
            <person name="Gong X."/>
        </authorList>
    </citation>
    <scope>NUCLEOTIDE SEQUENCE [LARGE SCALE GENOMIC DNA]</scope>
    <source>
        <strain evidence="3 4">2C-HV3</strain>
    </source>
</reference>
<comment type="caution">
    <text evidence="3">The sequence shown here is derived from an EMBL/GenBank/DDBJ whole genome shotgun (WGS) entry which is preliminary data.</text>
</comment>
<keyword evidence="4" id="KW-1185">Reference proteome</keyword>
<accession>A0ABR8KTE0</accession>
<dbReference type="InterPro" id="IPR000639">
    <property type="entry name" value="Epox_hydrolase-like"/>
</dbReference>
<dbReference type="GO" id="GO:0016787">
    <property type="term" value="F:hydrolase activity"/>
    <property type="evidence" value="ECO:0007669"/>
    <property type="project" value="UniProtKB-KW"/>
</dbReference>
<protein>
    <submittedName>
        <fullName evidence="3">Alpha/beta hydrolase</fullName>
    </submittedName>
</protein>
<evidence type="ECO:0000313" key="3">
    <source>
        <dbReference type="EMBL" id="MBD3142011.1"/>
    </source>
</evidence>
<sequence length="290" mass="31537">MSDTTELPRGFESTTVAANGTTLHAVVGGSGPPVLLLHGWPQTWRAWRHVMPALAQQGYRVIAPDLRGIGDSARPVGGYDKDNQAEDMRELLERLGISGGVRLVGHDIGGMIAFAYARRHPPEVERLAIAELALPGLGLERAMDVTTGGLFHFGFFMTPEVPELLLDGKEDDFFTWWFARLSAVPEAFPPEEVAAVASSYRGREALRAGFEHYRTLLHDGRINRAWLDGGGTLPMPVLAVGGEHSAGARLADSLRAVAPQVIGTVIKDSGHFVPEERPEDFIQELITFLA</sequence>
<evidence type="ECO:0000256" key="1">
    <source>
        <dbReference type="ARBA" id="ARBA00022801"/>
    </source>
</evidence>
<dbReference type="PRINTS" id="PR00111">
    <property type="entry name" value="ABHYDROLASE"/>
</dbReference>
<evidence type="ECO:0000259" key="2">
    <source>
        <dbReference type="Pfam" id="PF00561"/>
    </source>
</evidence>
<dbReference type="Proteomes" id="UP000653231">
    <property type="component" value="Unassembled WGS sequence"/>
</dbReference>
<dbReference type="Pfam" id="PF00561">
    <property type="entry name" value="Abhydrolase_1"/>
    <property type="match status" value="1"/>
</dbReference>
<dbReference type="RefSeq" id="WP_191049841.1">
    <property type="nucleotide sequence ID" value="NZ_JACXRZ010000002.1"/>
</dbReference>
<organism evidence="3 4">
    <name type="scientific">Microbispora bryophytorum subsp. camponoti</name>
    <dbReference type="NCBI Taxonomy" id="1677852"/>
    <lineage>
        <taxon>Bacteria</taxon>
        <taxon>Bacillati</taxon>
        <taxon>Actinomycetota</taxon>
        <taxon>Actinomycetes</taxon>
        <taxon>Streptosporangiales</taxon>
        <taxon>Streptosporangiaceae</taxon>
        <taxon>Microbispora</taxon>
    </lineage>
</organism>
<feature type="domain" description="AB hydrolase-1" evidence="2">
    <location>
        <begin position="32"/>
        <end position="278"/>
    </location>
</feature>
<gene>
    <name evidence="3" type="ORF">IEQ31_02235</name>
</gene>
<dbReference type="EMBL" id="JACXRZ010000002">
    <property type="protein sequence ID" value="MBD3142011.1"/>
    <property type="molecule type" value="Genomic_DNA"/>
</dbReference>
<evidence type="ECO:0000313" key="4">
    <source>
        <dbReference type="Proteomes" id="UP000653231"/>
    </source>
</evidence>
<dbReference type="PRINTS" id="PR00412">
    <property type="entry name" value="EPOXHYDRLASE"/>
</dbReference>
<name>A0ABR8KTE0_9ACTN</name>
<dbReference type="InterPro" id="IPR000073">
    <property type="entry name" value="AB_hydrolase_1"/>
</dbReference>
<dbReference type="PANTHER" id="PTHR43329">
    <property type="entry name" value="EPOXIDE HYDROLASE"/>
    <property type="match status" value="1"/>
</dbReference>
<dbReference type="SUPFAM" id="SSF53474">
    <property type="entry name" value="alpha/beta-Hydrolases"/>
    <property type="match status" value="1"/>
</dbReference>
<dbReference type="Gene3D" id="3.40.50.1820">
    <property type="entry name" value="alpha/beta hydrolase"/>
    <property type="match status" value="1"/>
</dbReference>
<dbReference type="InterPro" id="IPR029058">
    <property type="entry name" value="AB_hydrolase_fold"/>
</dbReference>
<keyword evidence="1 3" id="KW-0378">Hydrolase</keyword>